<evidence type="ECO:0000256" key="1">
    <source>
        <dbReference type="ARBA" id="ARBA00008664"/>
    </source>
</evidence>
<dbReference type="PROSITE" id="PS50035">
    <property type="entry name" value="PLD"/>
    <property type="match status" value="2"/>
</dbReference>
<dbReference type="Gene3D" id="3.30.870.10">
    <property type="entry name" value="Endonuclease Chain A"/>
    <property type="match status" value="2"/>
</dbReference>
<evidence type="ECO:0000313" key="4">
    <source>
        <dbReference type="Proteomes" id="UP001142055"/>
    </source>
</evidence>
<evidence type="ECO:0000259" key="2">
    <source>
        <dbReference type="PROSITE" id="PS50035"/>
    </source>
</evidence>
<dbReference type="PANTHER" id="PTHR10185:SF17">
    <property type="entry name" value="GM01519P-RELATED"/>
    <property type="match status" value="1"/>
</dbReference>
<dbReference type="PANTHER" id="PTHR10185">
    <property type="entry name" value="PHOSPHOLIPASE D - RELATED"/>
    <property type="match status" value="1"/>
</dbReference>
<dbReference type="OMA" id="WTHFIPN"/>
<gene>
    <name evidence="3" type="ORF">RDWZM_001058</name>
</gene>
<dbReference type="Pfam" id="PF13918">
    <property type="entry name" value="PLDc_3"/>
    <property type="match status" value="1"/>
</dbReference>
<comment type="similarity">
    <text evidence="1">Belongs to the phospholipase D family.</text>
</comment>
<sequence>MSSMLNYVLQNSKDALGYMYQMLPQSTIRTTANQTSVVNQATPKMDISLLTSKLGSSWWIKIAAISGATAVVLGAYGAHGLKLSAEKRAIYETASKYHFYHTIGLLAVPMMKRPNLVGALFLGETCRSYLTETIPKDLVFNQTIDSKDTHDQFLKLINSAKYSIDIASFYWTLLGKDVMPENPVPESKKGEDVLNALINVAKTKSIKIRIAVNDDKNSRNNQDLNLLEPITEIRRINFTRLVGAGILHTKFILVDNQSFYLGSTNMDWRSLTHVKELGITSYDCSPIAQDLANIFSVYWYLGVNTYVTIPDHWPNEYSVNYNLSNQQEVQLNTETYKVYLSSSPKELCPDGRTNDIDSILSIINSAEKYIYIAVMDYFPIFLYKRPTSYWPTIDDALRRAAVERKVQIRLLASHWNHTRPSMKIFLKSLEAFVNDRDISGSIETRLFQVPTLTPEEKNIPFARVNHNKYMVTDKVAYIGTSNWSADYFVSTGGVGLALTPTINHKTSFNLHEQIRKIFERDWNSKYSQIV</sequence>
<dbReference type="InterPro" id="IPR001736">
    <property type="entry name" value="PLipase_D/transphosphatidylase"/>
</dbReference>
<dbReference type="SUPFAM" id="SSF56024">
    <property type="entry name" value="Phospholipase D/nuclease"/>
    <property type="match status" value="2"/>
</dbReference>
<organism evidence="3 4">
    <name type="scientific">Blomia tropicalis</name>
    <name type="common">Mite</name>
    <dbReference type="NCBI Taxonomy" id="40697"/>
    <lineage>
        <taxon>Eukaryota</taxon>
        <taxon>Metazoa</taxon>
        <taxon>Ecdysozoa</taxon>
        <taxon>Arthropoda</taxon>
        <taxon>Chelicerata</taxon>
        <taxon>Arachnida</taxon>
        <taxon>Acari</taxon>
        <taxon>Acariformes</taxon>
        <taxon>Sarcoptiformes</taxon>
        <taxon>Astigmata</taxon>
        <taxon>Glycyphagoidea</taxon>
        <taxon>Echimyopodidae</taxon>
        <taxon>Blomia</taxon>
    </lineage>
</organism>
<name>A0A9Q0M9Z7_BLOTA</name>
<dbReference type="InterPro" id="IPR050874">
    <property type="entry name" value="Diverse_PLD-related"/>
</dbReference>
<comment type="caution">
    <text evidence="3">The sequence shown here is derived from an EMBL/GenBank/DDBJ whole genome shotgun (WGS) entry which is preliminary data.</text>
</comment>
<dbReference type="GO" id="GO:0003824">
    <property type="term" value="F:catalytic activity"/>
    <property type="evidence" value="ECO:0007669"/>
    <property type="project" value="InterPro"/>
</dbReference>
<dbReference type="SMART" id="SM00155">
    <property type="entry name" value="PLDc"/>
    <property type="match status" value="2"/>
</dbReference>
<proteinExistence type="inferred from homology"/>
<dbReference type="EMBL" id="JAPWDV010000001">
    <property type="protein sequence ID" value="KAJ6222513.1"/>
    <property type="molecule type" value="Genomic_DNA"/>
</dbReference>
<feature type="domain" description="PLD phosphodiesterase" evidence="2">
    <location>
        <begin position="243"/>
        <end position="270"/>
    </location>
</feature>
<dbReference type="InterPro" id="IPR032803">
    <property type="entry name" value="PLDc_3"/>
</dbReference>
<accession>A0A9Q0M9Z7</accession>
<reference evidence="3" key="1">
    <citation type="submission" date="2022-12" db="EMBL/GenBank/DDBJ databases">
        <title>Genome assemblies of Blomia tropicalis.</title>
        <authorList>
            <person name="Cui Y."/>
        </authorList>
    </citation>
    <scope>NUCLEOTIDE SEQUENCE</scope>
    <source>
        <tissue evidence="3">Adult mites</tissue>
    </source>
</reference>
<dbReference type="InterPro" id="IPR006696">
    <property type="entry name" value="DUF423"/>
</dbReference>
<dbReference type="AlphaFoldDB" id="A0A9Q0M9Z7"/>
<dbReference type="CDD" id="cd09106">
    <property type="entry name" value="PLDc_vPLD3_4_5_like_1"/>
    <property type="match status" value="1"/>
</dbReference>
<evidence type="ECO:0000313" key="3">
    <source>
        <dbReference type="EMBL" id="KAJ6222513.1"/>
    </source>
</evidence>
<protein>
    <recommendedName>
        <fullName evidence="2">PLD phosphodiesterase domain-containing protein</fullName>
    </recommendedName>
</protein>
<dbReference type="Proteomes" id="UP001142055">
    <property type="component" value="Chromosome 1"/>
</dbReference>
<dbReference type="CDD" id="cd09107">
    <property type="entry name" value="PLDc_vPLD3_4_5_like_2"/>
    <property type="match status" value="1"/>
</dbReference>
<dbReference type="Pfam" id="PF04241">
    <property type="entry name" value="DUF423"/>
    <property type="match status" value="1"/>
</dbReference>
<feature type="domain" description="PLD phosphodiesterase" evidence="2">
    <location>
        <begin position="461"/>
        <end position="487"/>
    </location>
</feature>
<keyword evidence="4" id="KW-1185">Reference proteome</keyword>